<dbReference type="FunFam" id="1.10.10.200:FF:000002">
    <property type="entry name" value="Probable transcriptional regulatory protein CLM62_37755"/>
    <property type="match status" value="1"/>
</dbReference>
<dbReference type="Proteomes" id="UP001271007">
    <property type="component" value="Unassembled WGS sequence"/>
</dbReference>
<dbReference type="InterPro" id="IPR002876">
    <property type="entry name" value="Transcrip_reg_TACO1-like"/>
</dbReference>
<evidence type="ECO:0000256" key="1">
    <source>
        <dbReference type="ARBA" id="ARBA00004173"/>
    </source>
</evidence>
<dbReference type="SUPFAM" id="SSF75625">
    <property type="entry name" value="YebC-like"/>
    <property type="match status" value="1"/>
</dbReference>
<dbReference type="InterPro" id="IPR029072">
    <property type="entry name" value="YebC-like"/>
</dbReference>
<reference evidence="5" key="1">
    <citation type="submission" date="2023-04" db="EMBL/GenBank/DDBJ databases">
        <title>Black Yeasts Isolated from many extreme environments.</title>
        <authorList>
            <person name="Coleine C."/>
            <person name="Stajich J.E."/>
            <person name="Selbmann L."/>
        </authorList>
    </citation>
    <scope>NUCLEOTIDE SEQUENCE</scope>
    <source>
        <strain evidence="5">CCFEE 5312</strain>
    </source>
</reference>
<sequence>MAPSRGVTRMIKQYGQQTRTFTILSPLQSGHNRWSKIKHDKGKADALKNRQRSALAQEIATASKLFGHDPSMNPRLADLVVKAKKEGFAKASIEAAIARGQGKSTSGASLESVTVEGILPNNVAVIVECETESKLKTLADVRLAMKDVGGAATPCSYLFEKRGRVVFEQKDGVGPEEALDSALEAGATDVEEDEDRGVIVFCEPSDTNAVGEAMGKALNLVVKTNDIIWSPNAETQIALSDERQADDLGSFVDLLLDRETSVQAVSMNVAQGSTDEGAWKELQSRLSA</sequence>
<dbReference type="EMBL" id="JAWDJX010000010">
    <property type="protein sequence ID" value="KAK3054998.1"/>
    <property type="molecule type" value="Genomic_DNA"/>
</dbReference>
<comment type="similarity">
    <text evidence="2">Belongs to the TACO1 family.</text>
</comment>
<dbReference type="InterPro" id="IPR017856">
    <property type="entry name" value="Integrase-like_N"/>
</dbReference>
<dbReference type="GO" id="GO:0005739">
    <property type="term" value="C:mitochondrion"/>
    <property type="evidence" value="ECO:0007669"/>
    <property type="project" value="UniProtKB-SubCell"/>
</dbReference>
<dbReference type="PANTHER" id="PTHR12532">
    <property type="entry name" value="TRANSLATIONAL ACTIVATOR OF CYTOCHROME C OXIDASE 1"/>
    <property type="match status" value="1"/>
</dbReference>
<dbReference type="Pfam" id="PF20772">
    <property type="entry name" value="TACO1_YebC_N"/>
    <property type="match status" value="1"/>
</dbReference>
<evidence type="ECO:0000313" key="5">
    <source>
        <dbReference type="EMBL" id="KAK3054998.1"/>
    </source>
</evidence>
<protein>
    <submittedName>
        <fullName evidence="5">Uncharacterized protein</fullName>
    </submittedName>
</protein>
<comment type="subcellular location">
    <subcellularLocation>
        <location evidence="1">Mitochondrion</location>
    </subcellularLocation>
</comment>
<feature type="domain" description="TACO1/YebC-like N-terminal" evidence="4">
    <location>
        <begin position="32"/>
        <end position="103"/>
    </location>
</feature>
<dbReference type="InterPro" id="IPR048300">
    <property type="entry name" value="TACO1_YebC-like_2nd/3rd_dom"/>
</dbReference>
<dbReference type="PANTHER" id="PTHR12532:SF0">
    <property type="entry name" value="TRANSLATIONAL ACTIVATOR OF CYTOCHROME C OXIDASE 1"/>
    <property type="match status" value="1"/>
</dbReference>
<evidence type="ECO:0000259" key="3">
    <source>
        <dbReference type="Pfam" id="PF01709"/>
    </source>
</evidence>
<feature type="domain" description="TACO1/YebC-like second and third" evidence="3">
    <location>
        <begin position="110"/>
        <end position="269"/>
    </location>
</feature>
<dbReference type="AlphaFoldDB" id="A0AAJ0DQZ5"/>
<dbReference type="InterPro" id="IPR026564">
    <property type="entry name" value="Transcrip_reg_TACO1-like_dom3"/>
</dbReference>
<dbReference type="InterPro" id="IPR049083">
    <property type="entry name" value="TACO1_YebC_N"/>
</dbReference>
<evidence type="ECO:0000256" key="2">
    <source>
        <dbReference type="ARBA" id="ARBA00008724"/>
    </source>
</evidence>
<proteinExistence type="inferred from homology"/>
<gene>
    <name evidence="5" type="ORF">LTR09_004158</name>
</gene>
<dbReference type="Gene3D" id="3.30.70.980">
    <property type="match status" value="2"/>
</dbReference>
<organism evidence="5 6">
    <name type="scientific">Extremus antarcticus</name>
    <dbReference type="NCBI Taxonomy" id="702011"/>
    <lineage>
        <taxon>Eukaryota</taxon>
        <taxon>Fungi</taxon>
        <taxon>Dikarya</taxon>
        <taxon>Ascomycota</taxon>
        <taxon>Pezizomycotina</taxon>
        <taxon>Dothideomycetes</taxon>
        <taxon>Dothideomycetidae</taxon>
        <taxon>Mycosphaerellales</taxon>
        <taxon>Extremaceae</taxon>
        <taxon>Extremus</taxon>
    </lineage>
</organism>
<dbReference type="Gene3D" id="1.10.10.200">
    <property type="match status" value="1"/>
</dbReference>
<keyword evidence="6" id="KW-1185">Reference proteome</keyword>
<dbReference type="Pfam" id="PF01709">
    <property type="entry name" value="Transcrip_reg"/>
    <property type="match status" value="1"/>
</dbReference>
<evidence type="ECO:0000313" key="6">
    <source>
        <dbReference type="Proteomes" id="UP001271007"/>
    </source>
</evidence>
<comment type="caution">
    <text evidence="5">The sequence shown here is derived from an EMBL/GenBank/DDBJ whole genome shotgun (WGS) entry which is preliminary data.</text>
</comment>
<name>A0AAJ0DQZ5_9PEZI</name>
<accession>A0AAJ0DQZ5</accession>
<evidence type="ECO:0000259" key="4">
    <source>
        <dbReference type="Pfam" id="PF20772"/>
    </source>
</evidence>